<dbReference type="PROSITE" id="PS51017">
    <property type="entry name" value="CCT"/>
    <property type="match status" value="1"/>
</dbReference>
<evidence type="ECO:0000256" key="2">
    <source>
        <dbReference type="ARBA" id="ARBA00023242"/>
    </source>
</evidence>
<dbReference type="InterPro" id="IPR010402">
    <property type="entry name" value="CCT_domain"/>
</dbReference>
<feature type="compositionally biased region" description="Basic and acidic residues" evidence="4">
    <location>
        <begin position="228"/>
        <end position="239"/>
    </location>
</feature>
<feature type="region of interest" description="Disordered" evidence="4">
    <location>
        <begin position="226"/>
        <end position="246"/>
    </location>
</feature>
<evidence type="ECO:0000256" key="1">
    <source>
        <dbReference type="ARBA" id="ARBA00004123"/>
    </source>
</evidence>
<dbReference type="PANTHER" id="PTHR31319">
    <property type="entry name" value="ZINC FINGER PROTEIN CONSTANS-LIKE 4"/>
    <property type="match status" value="1"/>
</dbReference>
<accession>A0A7C9CNY7</accession>
<evidence type="ECO:0000256" key="4">
    <source>
        <dbReference type="SAM" id="MobiDB-lite"/>
    </source>
</evidence>
<dbReference type="GO" id="GO:0005634">
    <property type="term" value="C:nucleus"/>
    <property type="evidence" value="ECO:0007669"/>
    <property type="project" value="UniProtKB-SubCell"/>
</dbReference>
<organism evidence="6">
    <name type="scientific">Opuntia streptacantha</name>
    <name type="common">Prickly pear cactus</name>
    <name type="synonym">Opuntia cardona</name>
    <dbReference type="NCBI Taxonomy" id="393608"/>
    <lineage>
        <taxon>Eukaryota</taxon>
        <taxon>Viridiplantae</taxon>
        <taxon>Streptophyta</taxon>
        <taxon>Embryophyta</taxon>
        <taxon>Tracheophyta</taxon>
        <taxon>Spermatophyta</taxon>
        <taxon>Magnoliopsida</taxon>
        <taxon>eudicotyledons</taxon>
        <taxon>Gunneridae</taxon>
        <taxon>Pentapetalae</taxon>
        <taxon>Caryophyllales</taxon>
        <taxon>Cactineae</taxon>
        <taxon>Cactaceae</taxon>
        <taxon>Opuntioideae</taxon>
        <taxon>Opuntia</taxon>
    </lineage>
</organism>
<sequence>MSSDIFVLDEPYFTHLNPKMLSSEISDNFFTDPFSEISDSIDTLVEEILPDDYNPNSSQLTTKISADEIHFLHQISHTHFSNSPPSHQFETLSLSQQQNEQQNEPHLANLQSSCNLATKCDSHSVSEIKSEHFHPGFNSTNYNSYFMQRSFSYGSNSFDEKSSLLFQPCFDAHLEAHNIGGMNYVENQTRFFGSQIRRVYSTGNLPEARVNQMAGESVLVSSAFGEGGRAERSSTEEANPKVGRYSAEERKERIDRYRAKRTQRNFNKTIKYACRKTLADSRARVRGRFARNDDSGQGDGSLQEEDEEGITDKHRGRFLSNFGGECTPFHY</sequence>
<reference evidence="6" key="2">
    <citation type="submission" date="2020-07" db="EMBL/GenBank/DDBJ databases">
        <authorList>
            <person name="Vera ALvarez R."/>
            <person name="Arias-Moreno D.M."/>
            <person name="Jimenez-Jacinto V."/>
            <person name="Jimenez-Bremont J.F."/>
            <person name="Swaminathan K."/>
            <person name="Moose S.P."/>
            <person name="Guerrero-Gonzalez M.L."/>
            <person name="Marino-Ramirez L."/>
            <person name="Landsman D."/>
            <person name="Rodriguez-Kessler M."/>
            <person name="Delgado-Sanchez P."/>
        </authorList>
    </citation>
    <scope>NUCLEOTIDE SEQUENCE</scope>
    <source>
        <tissue evidence="6">Cladode</tissue>
    </source>
</reference>
<dbReference type="Pfam" id="PF06203">
    <property type="entry name" value="CCT"/>
    <property type="match status" value="1"/>
</dbReference>
<dbReference type="GO" id="GO:0009909">
    <property type="term" value="P:regulation of flower development"/>
    <property type="evidence" value="ECO:0007669"/>
    <property type="project" value="InterPro"/>
</dbReference>
<dbReference type="AlphaFoldDB" id="A0A7C9CNY7"/>
<reference evidence="6" key="1">
    <citation type="journal article" date="2013" name="J. Plant Res.">
        <title>Effect of fungi and light on seed germination of three Opuntia species from semiarid lands of central Mexico.</title>
        <authorList>
            <person name="Delgado-Sanchez P."/>
            <person name="Jimenez-Bremont J.F."/>
            <person name="Guerrero-Gonzalez Mde L."/>
            <person name="Flores J."/>
        </authorList>
    </citation>
    <scope>NUCLEOTIDE SEQUENCE</scope>
    <source>
        <tissue evidence="6">Cladode</tissue>
    </source>
</reference>
<protein>
    <recommendedName>
        <fullName evidence="5">CCT domain-containing protein</fullName>
    </recommendedName>
</protein>
<keyword evidence="2 3" id="KW-0539">Nucleus</keyword>
<evidence type="ECO:0000256" key="3">
    <source>
        <dbReference type="PROSITE-ProRule" id="PRU00357"/>
    </source>
</evidence>
<dbReference type="InterPro" id="IPR045281">
    <property type="entry name" value="CONSTANS-like"/>
</dbReference>
<evidence type="ECO:0000313" key="6">
    <source>
        <dbReference type="EMBL" id="MBA4622580.1"/>
    </source>
</evidence>
<evidence type="ECO:0000259" key="5">
    <source>
        <dbReference type="PROSITE" id="PS51017"/>
    </source>
</evidence>
<feature type="region of interest" description="Disordered" evidence="4">
    <location>
        <begin position="288"/>
        <end position="316"/>
    </location>
</feature>
<comment type="subcellular location">
    <subcellularLocation>
        <location evidence="1 3">Nucleus</location>
    </subcellularLocation>
</comment>
<proteinExistence type="predicted"/>
<feature type="domain" description="CCT" evidence="5">
    <location>
        <begin position="250"/>
        <end position="292"/>
    </location>
</feature>
<dbReference type="GO" id="GO:0003700">
    <property type="term" value="F:DNA-binding transcription factor activity"/>
    <property type="evidence" value="ECO:0007669"/>
    <property type="project" value="TreeGrafter"/>
</dbReference>
<name>A0A7C9CNY7_OPUST</name>
<dbReference type="EMBL" id="GISG01039343">
    <property type="protein sequence ID" value="MBA4622580.1"/>
    <property type="molecule type" value="Transcribed_RNA"/>
</dbReference>
<dbReference type="PANTHER" id="PTHR31319:SF103">
    <property type="entry name" value="CCT MOTIF FAMILY PROTEIN"/>
    <property type="match status" value="1"/>
</dbReference>